<accession>A0A7V9A896</accession>
<evidence type="ECO:0000313" key="2">
    <source>
        <dbReference type="EMBL" id="MBA2116063.1"/>
    </source>
</evidence>
<dbReference type="AlphaFoldDB" id="A0A7V9A896"/>
<keyword evidence="3" id="KW-1185">Reference proteome</keyword>
<sequence length="86" mass="9148">MKKLAALGVTLVLLTAGVALAITENQAMVAPVLEQLKLKHMPSEVIGGPQKYQITDETLELLTKAKKSGQVIVLKPDGSIELVKGK</sequence>
<feature type="chain" id="PRO_5031312838" evidence="1">
    <location>
        <begin position="22"/>
        <end position="86"/>
    </location>
</feature>
<protein>
    <submittedName>
        <fullName evidence="2">Uncharacterized protein</fullName>
    </submittedName>
</protein>
<dbReference type="EMBL" id="JABRWO010000008">
    <property type="protein sequence ID" value="MBA2116063.1"/>
    <property type="molecule type" value="Genomic_DNA"/>
</dbReference>
<reference evidence="2 3" key="1">
    <citation type="submission" date="2020-05" db="EMBL/GenBank/DDBJ databases">
        <title>Bremerella alba sp. nov., a novel planctomycete isolated from the surface of the macroalga Fucus spiralis.</title>
        <authorList>
            <person name="Godinho O."/>
            <person name="Botelho R."/>
            <person name="Albuquerque L."/>
            <person name="Wiegand S."/>
            <person name="Da Costa M.S."/>
            <person name="Lobo-Da-Cunha A."/>
            <person name="Jogler C."/>
            <person name="Lage O.M."/>
        </authorList>
    </citation>
    <scope>NUCLEOTIDE SEQUENCE [LARGE SCALE GENOMIC DNA]</scope>
    <source>
        <strain evidence="2 3">FF15</strain>
    </source>
</reference>
<evidence type="ECO:0000313" key="3">
    <source>
        <dbReference type="Proteomes" id="UP000551616"/>
    </source>
</evidence>
<proteinExistence type="predicted"/>
<feature type="signal peptide" evidence="1">
    <location>
        <begin position="1"/>
        <end position="21"/>
    </location>
</feature>
<keyword evidence="1" id="KW-0732">Signal</keyword>
<comment type="caution">
    <text evidence="2">The sequence shown here is derived from an EMBL/GenBank/DDBJ whole genome shotgun (WGS) entry which is preliminary data.</text>
</comment>
<dbReference type="Proteomes" id="UP000551616">
    <property type="component" value="Unassembled WGS sequence"/>
</dbReference>
<dbReference type="RefSeq" id="WP_207397471.1">
    <property type="nucleotide sequence ID" value="NZ_JABRWO010000008.1"/>
</dbReference>
<name>A0A7V9A896_9BACT</name>
<gene>
    <name evidence="2" type="ORF">HOV93_32520</name>
</gene>
<evidence type="ECO:0000256" key="1">
    <source>
        <dbReference type="SAM" id="SignalP"/>
    </source>
</evidence>
<organism evidence="2 3">
    <name type="scientific">Bremerella alba</name>
    <dbReference type="NCBI Taxonomy" id="980252"/>
    <lineage>
        <taxon>Bacteria</taxon>
        <taxon>Pseudomonadati</taxon>
        <taxon>Planctomycetota</taxon>
        <taxon>Planctomycetia</taxon>
        <taxon>Pirellulales</taxon>
        <taxon>Pirellulaceae</taxon>
        <taxon>Bremerella</taxon>
    </lineage>
</organism>